<name>A0A1L4BUM9_9GAMM</name>
<dbReference type="AlphaFoldDB" id="A0A1L4BUM9"/>
<keyword evidence="8 13" id="KW-1133">Transmembrane helix</keyword>
<evidence type="ECO:0000256" key="5">
    <source>
        <dbReference type="ARBA" id="ARBA00022617"/>
    </source>
</evidence>
<keyword evidence="10 13" id="KW-0472">Membrane</keyword>
<dbReference type="KEGG" id="frx:F7310_09360"/>
<dbReference type="InterPro" id="IPR018495">
    <property type="entry name" value="Succ_DH_cyt_bsu_CS"/>
</dbReference>
<evidence type="ECO:0000256" key="9">
    <source>
        <dbReference type="ARBA" id="ARBA00023004"/>
    </source>
</evidence>
<evidence type="ECO:0000256" key="12">
    <source>
        <dbReference type="PIRSR" id="PIRSR000178-1"/>
    </source>
</evidence>
<dbReference type="SUPFAM" id="SSF81343">
    <property type="entry name" value="Fumarate reductase respiratory complex transmembrane subunits"/>
    <property type="match status" value="1"/>
</dbReference>
<dbReference type="PANTHER" id="PTHR10978">
    <property type="entry name" value="SUCCINATE DEHYDROGENASE CYTOCHROME B560 SUBUNIT"/>
    <property type="match status" value="1"/>
</dbReference>
<dbReference type="RefSeq" id="WP_072713331.1">
    <property type="nucleotide sequence ID" value="NZ_CP016796.1"/>
</dbReference>
<dbReference type="PROSITE" id="PS01001">
    <property type="entry name" value="SDH_CYT_2"/>
    <property type="match status" value="1"/>
</dbReference>
<evidence type="ECO:0000313" key="15">
    <source>
        <dbReference type="Proteomes" id="UP000184222"/>
    </source>
</evidence>
<evidence type="ECO:0000256" key="2">
    <source>
        <dbReference type="ARBA" id="ARBA00004141"/>
    </source>
</evidence>
<dbReference type="InterPro" id="IPR014314">
    <property type="entry name" value="Succ_DH_cytb556"/>
</dbReference>
<dbReference type="GO" id="GO:0006099">
    <property type="term" value="P:tricarboxylic acid cycle"/>
    <property type="evidence" value="ECO:0007669"/>
    <property type="project" value="InterPro"/>
</dbReference>
<comment type="subunit">
    <text evidence="11">Part of an enzyme complex containing four subunits: a flavoprotein, an iron-sulfur protein, plus two membrane-anchoring proteins, SdhC and SdhD. The complex can form homotrimers.</text>
</comment>
<feature type="transmembrane region" description="Helical" evidence="13">
    <location>
        <begin position="65"/>
        <end position="83"/>
    </location>
</feature>
<keyword evidence="5 12" id="KW-0349">Heme</keyword>
<dbReference type="Gene3D" id="1.20.1300.10">
    <property type="entry name" value="Fumarate reductase/succinate dehydrogenase, transmembrane subunit"/>
    <property type="match status" value="1"/>
</dbReference>
<reference evidence="14 15" key="1">
    <citation type="journal article" date="2016" name="Appl. Environ. Microbiol.">
        <title>Whole genome relationships among Francisella bacteria of diverse origin define new species and provide specific regions for detection.</title>
        <authorList>
            <person name="Challacombe J.F."/>
            <person name="Petersen J.M."/>
            <person name="Gallegos-Graves V."/>
            <person name="Hodge D."/>
            <person name="Pillai S."/>
            <person name="Kuske C.R."/>
        </authorList>
    </citation>
    <scope>NUCLEOTIDE SEQUENCE [LARGE SCALE GENOMIC DNA]</scope>
    <source>
        <strain evidence="15">TX07-7310</strain>
    </source>
</reference>
<comment type="similarity">
    <text evidence="3">Belongs to the cytochrome b560 family.</text>
</comment>
<organism evidence="14 15">
    <name type="scientific">Francisella uliginis</name>
    <dbReference type="NCBI Taxonomy" id="573570"/>
    <lineage>
        <taxon>Bacteria</taxon>
        <taxon>Pseudomonadati</taxon>
        <taxon>Pseudomonadota</taxon>
        <taxon>Gammaproteobacteria</taxon>
        <taxon>Thiotrichales</taxon>
        <taxon>Francisellaceae</taxon>
        <taxon>Francisella</taxon>
    </lineage>
</organism>
<dbReference type="InterPro" id="IPR034804">
    <property type="entry name" value="SQR/QFR_C/D"/>
</dbReference>
<dbReference type="NCBIfam" id="TIGR02970">
    <property type="entry name" value="succ_dehyd_cytB"/>
    <property type="match status" value="1"/>
</dbReference>
<keyword evidence="6 13" id="KW-0812">Transmembrane</keyword>
<gene>
    <name evidence="14" type="ORF">F7310_09360</name>
</gene>
<feature type="transmembrane region" description="Helical" evidence="13">
    <location>
        <begin position="21"/>
        <end position="45"/>
    </location>
</feature>
<feature type="binding site" description="axial binding residue" evidence="12">
    <location>
        <position position="81"/>
    </location>
    <ligand>
        <name>heme</name>
        <dbReference type="ChEBI" id="CHEBI:30413"/>
        <note>ligand shared with second transmembrane subunit</note>
    </ligand>
    <ligandPart>
        <name>Fe</name>
        <dbReference type="ChEBI" id="CHEBI:18248"/>
    </ligandPart>
</feature>
<dbReference type="PIRSF" id="PIRSF000178">
    <property type="entry name" value="SDH_cyt_b560"/>
    <property type="match status" value="1"/>
</dbReference>
<dbReference type="InterPro" id="IPR000701">
    <property type="entry name" value="SuccDH_FuR_B_TM-su"/>
</dbReference>
<evidence type="ECO:0000313" key="14">
    <source>
        <dbReference type="EMBL" id="API87549.1"/>
    </source>
</evidence>
<evidence type="ECO:0000256" key="11">
    <source>
        <dbReference type="ARBA" id="ARBA00025912"/>
    </source>
</evidence>
<proteinExistence type="inferred from homology"/>
<protein>
    <recommendedName>
        <fullName evidence="4">Succinate dehydrogenase cytochrome b556 subunit</fullName>
    </recommendedName>
</protein>
<dbReference type="GO" id="GO:0046872">
    <property type="term" value="F:metal ion binding"/>
    <property type="evidence" value="ECO:0007669"/>
    <property type="project" value="UniProtKB-KW"/>
</dbReference>
<accession>A0A1L4BUM9</accession>
<dbReference type="CDD" id="cd03499">
    <property type="entry name" value="SQR_TypeC_SdhC"/>
    <property type="match status" value="1"/>
</dbReference>
<keyword evidence="9 12" id="KW-0408">Iron</keyword>
<dbReference type="PANTHER" id="PTHR10978:SF5">
    <property type="entry name" value="SUCCINATE DEHYDROGENASE CYTOCHROME B560 SUBUNIT, MITOCHONDRIAL"/>
    <property type="match status" value="1"/>
</dbReference>
<dbReference type="Proteomes" id="UP000184222">
    <property type="component" value="Chromosome"/>
</dbReference>
<dbReference type="GO" id="GO:0005886">
    <property type="term" value="C:plasma membrane"/>
    <property type="evidence" value="ECO:0007669"/>
    <property type="project" value="TreeGrafter"/>
</dbReference>
<feature type="transmembrane region" description="Helical" evidence="13">
    <location>
        <begin position="104"/>
        <end position="125"/>
    </location>
</feature>
<comment type="function">
    <text evidence="1">Membrane-anchoring subunit of succinate dehydrogenase (SDH).</text>
</comment>
<keyword evidence="15" id="KW-1185">Reference proteome</keyword>
<comment type="cofactor">
    <cofactor evidence="12">
        <name>heme</name>
        <dbReference type="ChEBI" id="CHEBI:30413"/>
    </cofactor>
    <text evidence="12">The heme is bound between the two transmembrane subunits.</text>
</comment>
<comment type="subcellular location">
    <subcellularLocation>
        <location evidence="2">Membrane</location>
        <topology evidence="2">Multi-pass membrane protein</topology>
    </subcellularLocation>
</comment>
<dbReference type="EMBL" id="CP016796">
    <property type="protein sequence ID" value="API87549.1"/>
    <property type="molecule type" value="Genomic_DNA"/>
</dbReference>
<evidence type="ECO:0000256" key="3">
    <source>
        <dbReference type="ARBA" id="ARBA00007244"/>
    </source>
</evidence>
<evidence type="ECO:0000256" key="8">
    <source>
        <dbReference type="ARBA" id="ARBA00022989"/>
    </source>
</evidence>
<evidence type="ECO:0000256" key="6">
    <source>
        <dbReference type="ARBA" id="ARBA00022692"/>
    </source>
</evidence>
<dbReference type="Pfam" id="PF01127">
    <property type="entry name" value="Sdh_cyt"/>
    <property type="match status" value="1"/>
</dbReference>
<evidence type="ECO:0000256" key="1">
    <source>
        <dbReference type="ARBA" id="ARBA00004050"/>
    </source>
</evidence>
<evidence type="ECO:0000256" key="13">
    <source>
        <dbReference type="SAM" id="Phobius"/>
    </source>
</evidence>
<dbReference type="STRING" id="573570.F7310_09360"/>
<dbReference type="OrthoDB" id="9799441at2"/>
<keyword evidence="7 12" id="KW-0479">Metal-binding</keyword>
<sequence>MKKITNIDLMSIKSYNFPVTAISSILHRISGVILIIAIPLAVVGMNYSLAGPSGYENTVAVLTKSWVSIFFWLFLSAITYHVYAGIRHMIMDIGFGESMKVAKLTSLIVIVLGVISAILWGCYLWL</sequence>
<evidence type="ECO:0000256" key="4">
    <source>
        <dbReference type="ARBA" id="ARBA00020076"/>
    </source>
</evidence>
<evidence type="ECO:0000256" key="10">
    <source>
        <dbReference type="ARBA" id="ARBA00023136"/>
    </source>
</evidence>
<dbReference type="GO" id="GO:0009055">
    <property type="term" value="F:electron transfer activity"/>
    <property type="evidence" value="ECO:0007669"/>
    <property type="project" value="InterPro"/>
</dbReference>
<evidence type="ECO:0000256" key="7">
    <source>
        <dbReference type="ARBA" id="ARBA00022723"/>
    </source>
</evidence>